<evidence type="ECO:0000256" key="1">
    <source>
        <dbReference type="SAM" id="MobiDB-lite"/>
    </source>
</evidence>
<protein>
    <submittedName>
        <fullName evidence="2">Uncharacterized protein</fullName>
    </submittedName>
</protein>
<name>A0AAD1W4W1_PELCU</name>
<gene>
    <name evidence="2" type="ORF">PECUL_23A005385</name>
</gene>
<proteinExistence type="predicted"/>
<sequence length="59" mass="6390">MAKASAVQEIQDGADGPEHESPPHVVDSSVEMDPLTCRLFQTSLDALSAKFIATWQSDM</sequence>
<organism evidence="2 3">
    <name type="scientific">Pelobates cultripes</name>
    <name type="common">Western spadefoot toad</name>
    <dbReference type="NCBI Taxonomy" id="61616"/>
    <lineage>
        <taxon>Eukaryota</taxon>
        <taxon>Metazoa</taxon>
        <taxon>Chordata</taxon>
        <taxon>Craniata</taxon>
        <taxon>Vertebrata</taxon>
        <taxon>Euteleostomi</taxon>
        <taxon>Amphibia</taxon>
        <taxon>Batrachia</taxon>
        <taxon>Anura</taxon>
        <taxon>Pelobatoidea</taxon>
        <taxon>Pelobatidae</taxon>
        <taxon>Pelobates</taxon>
    </lineage>
</organism>
<evidence type="ECO:0000313" key="3">
    <source>
        <dbReference type="Proteomes" id="UP001295444"/>
    </source>
</evidence>
<reference evidence="2" key="1">
    <citation type="submission" date="2022-03" db="EMBL/GenBank/DDBJ databases">
        <authorList>
            <person name="Alioto T."/>
            <person name="Alioto T."/>
            <person name="Gomez Garrido J."/>
        </authorList>
    </citation>
    <scope>NUCLEOTIDE SEQUENCE</scope>
</reference>
<dbReference type="AlphaFoldDB" id="A0AAD1W4W1"/>
<dbReference type="EMBL" id="OW240916">
    <property type="protein sequence ID" value="CAH2293790.1"/>
    <property type="molecule type" value="Genomic_DNA"/>
</dbReference>
<keyword evidence="3" id="KW-1185">Reference proteome</keyword>
<feature type="non-terminal residue" evidence="2">
    <location>
        <position position="59"/>
    </location>
</feature>
<accession>A0AAD1W4W1</accession>
<feature type="region of interest" description="Disordered" evidence="1">
    <location>
        <begin position="1"/>
        <end position="28"/>
    </location>
</feature>
<evidence type="ECO:0000313" key="2">
    <source>
        <dbReference type="EMBL" id="CAH2293790.1"/>
    </source>
</evidence>
<dbReference type="Proteomes" id="UP001295444">
    <property type="component" value="Chromosome 05"/>
</dbReference>